<reference evidence="2" key="1">
    <citation type="journal article" date="2021" name="Microorganisms">
        <title>The Ever-Expanding Pseudomonas Genus: Description of 43 New Species and Partition of the Pseudomonas putida Group.</title>
        <authorList>
            <person name="Girard L."/>
            <person name="Lood C."/>
            <person name="Hofte M."/>
            <person name="Vandamme P."/>
            <person name="Rokni-Zadeh H."/>
            <person name="van Noort V."/>
            <person name="Lavigne R."/>
            <person name="De Mot R."/>
        </authorList>
    </citation>
    <scope>NUCLEOTIDE SEQUENCE</scope>
    <source>
        <strain evidence="2">COW40</strain>
    </source>
</reference>
<proteinExistence type="predicted"/>
<dbReference type="RefSeq" id="WP_217841280.1">
    <property type="nucleotide sequence ID" value="NZ_CP077076.1"/>
</dbReference>
<feature type="region of interest" description="Disordered" evidence="1">
    <location>
        <begin position="1"/>
        <end position="32"/>
    </location>
</feature>
<gene>
    <name evidence="2" type="ORF">KSS94_01115</name>
</gene>
<evidence type="ECO:0000313" key="2">
    <source>
        <dbReference type="EMBL" id="QXH51779.1"/>
    </source>
</evidence>
<evidence type="ECO:0000313" key="3">
    <source>
        <dbReference type="Proteomes" id="UP001046350"/>
    </source>
</evidence>
<dbReference type="Proteomes" id="UP001046350">
    <property type="component" value="Chromosome"/>
</dbReference>
<organism evidence="2 3">
    <name type="scientific">Pseudomonas fakonensis</name>
    <dbReference type="NCBI Taxonomy" id="2842355"/>
    <lineage>
        <taxon>Bacteria</taxon>
        <taxon>Pseudomonadati</taxon>
        <taxon>Pseudomonadota</taxon>
        <taxon>Gammaproteobacteria</taxon>
        <taxon>Pseudomonadales</taxon>
        <taxon>Pseudomonadaceae</taxon>
        <taxon>Pseudomonas</taxon>
    </lineage>
</organism>
<evidence type="ECO:0000256" key="1">
    <source>
        <dbReference type="SAM" id="MobiDB-lite"/>
    </source>
</evidence>
<protein>
    <submittedName>
        <fullName evidence="2">Uncharacterized protein</fullName>
    </submittedName>
</protein>
<sequence>MATDAIAGKPAPTKDHAGRLSPSARRKAMSHSSCSFEAGEQGLFIVIVLVGLMGRASHSLKPLGKGIRQKGPNHLQEISET</sequence>
<accession>A0ABX8N722</accession>
<dbReference type="EMBL" id="CP077076">
    <property type="protein sequence ID" value="QXH51779.1"/>
    <property type="molecule type" value="Genomic_DNA"/>
</dbReference>
<name>A0ABX8N722_9PSED</name>
<feature type="region of interest" description="Disordered" evidence="1">
    <location>
        <begin position="59"/>
        <end position="81"/>
    </location>
</feature>
<keyword evidence="3" id="KW-1185">Reference proteome</keyword>